<evidence type="ECO:0000256" key="1">
    <source>
        <dbReference type="SAM" id="Coils"/>
    </source>
</evidence>
<gene>
    <name evidence="2" type="ORF">TKK_010916</name>
</gene>
<dbReference type="AlphaFoldDB" id="A0ABD2WP69"/>
<evidence type="ECO:0000313" key="3">
    <source>
        <dbReference type="Proteomes" id="UP001627154"/>
    </source>
</evidence>
<name>A0ABD2WP69_9HYME</name>
<protein>
    <submittedName>
        <fullName evidence="2">Uncharacterized protein</fullName>
    </submittedName>
</protein>
<organism evidence="2 3">
    <name type="scientific">Trichogramma kaykai</name>
    <dbReference type="NCBI Taxonomy" id="54128"/>
    <lineage>
        <taxon>Eukaryota</taxon>
        <taxon>Metazoa</taxon>
        <taxon>Ecdysozoa</taxon>
        <taxon>Arthropoda</taxon>
        <taxon>Hexapoda</taxon>
        <taxon>Insecta</taxon>
        <taxon>Pterygota</taxon>
        <taxon>Neoptera</taxon>
        <taxon>Endopterygota</taxon>
        <taxon>Hymenoptera</taxon>
        <taxon>Apocrita</taxon>
        <taxon>Proctotrupomorpha</taxon>
        <taxon>Chalcidoidea</taxon>
        <taxon>Trichogrammatidae</taxon>
        <taxon>Trichogramma</taxon>
    </lineage>
</organism>
<dbReference type="EMBL" id="JBJJXI010000087">
    <property type="protein sequence ID" value="KAL3394928.1"/>
    <property type="molecule type" value="Genomic_DNA"/>
</dbReference>
<comment type="caution">
    <text evidence="2">The sequence shown here is derived from an EMBL/GenBank/DDBJ whole genome shotgun (WGS) entry which is preliminary data.</text>
</comment>
<evidence type="ECO:0000313" key="2">
    <source>
        <dbReference type="EMBL" id="KAL3394928.1"/>
    </source>
</evidence>
<accession>A0ABD2WP69</accession>
<keyword evidence="1" id="KW-0175">Coiled coil</keyword>
<dbReference type="Proteomes" id="UP001627154">
    <property type="component" value="Unassembled WGS sequence"/>
</dbReference>
<keyword evidence="3" id="KW-1185">Reference proteome</keyword>
<proteinExistence type="predicted"/>
<reference evidence="2 3" key="1">
    <citation type="journal article" date="2024" name="bioRxiv">
        <title>A reference genome for Trichogramma kaykai: A tiny desert-dwelling parasitoid wasp with competing sex-ratio distorters.</title>
        <authorList>
            <person name="Culotta J."/>
            <person name="Lindsey A.R."/>
        </authorList>
    </citation>
    <scope>NUCLEOTIDE SEQUENCE [LARGE SCALE GENOMIC DNA]</scope>
    <source>
        <strain evidence="2 3">KSX58</strain>
    </source>
</reference>
<feature type="coiled-coil region" evidence="1">
    <location>
        <begin position="148"/>
        <end position="175"/>
    </location>
</feature>
<sequence>MTTKITHSDQMRFMIEQRMIRMELHNLLGEKQSDFKKCTQLQKELYELKSDFVAKNHEIYECTLKDLVAKTDRSLSRMMMECVRRRDSKQAVSHTSLHELEEIRSLNEIRKGMCLGYHNIVKEMVGEEELNEARLDLIVEIASIWIYNQTEEDDRKNEEREKEEKKKEMKKPLEEYVDDLLKKLDSKENLEHLKPMEKSLKELLEKTYIQIEELQYSIEILRNETQRFQVLSEQYLSPTVIYEEL</sequence>